<keyword evidence="3" id="KW-1003">Cell membrane</keyword>
<evidence type="ECO:0000259" key="12">
    <source>
        <dbReference type="PROSITE" id="PS50929"/>
    </source>
</evidence>
<dbReference type="Pfam" id="PF00005">
    <property type="entry name" value="ABC_tran"/>
    <property type="match status" value="1"/>
</dbReference>
<dbReference type="PROSITE" id="PS50893">
    <property type="entry name" value="ABC_TRANSPORTER_2"/>
    <property type="match status" value="1"/>
</dbReference>
<dbReference type="FunFam" id="3.40.50.300:FF:000287">
    <property type="entry name" value="Multidrug ABC transporter ATP-binding protein"/>
    <property type="match status" value="1"/>
</dbReference>
<dbReference type="CDD" id="cd18547">
    <property type="entry name" value="ABC_6TM_Tm288_like"/>
    <property type="match status" value="1"/>
</dbReference>
<evidence type="ECO:0000313" key="14">
    <source>
        <dbReference type="Proteomes" id="UP001139179"/>
    </source>
</evidence>
<dbReference type="SUPFAM" id="SSF52540">
    <property type="entry name" value="P-loop containing nucleoside triphosphate hydrolases"/>
    <property type="match status" value="1"/>
</dbReference>
<dbReference type="GO" id="GO:0005524">
    <property type="term" value="F:ATP binding"/>
    <property type="evidence" value="ECO:0007669"/>
    <property type="project" value="UniProtKB-KW"/>
</dbReference>
<dbReference type="FunFam" id="1.20.1560.10:FF:000011">
    <property type="entry name" value="Multidrug ABC transporter ATP-binding protein"/>
    <property type="match status" value="1"/>
</dbReference>
<name>A0A9X2DN06_9BACI</name>
<protein>
    <submittedName>
        <fullName evidence="13">ABC transporter ATP-binding protein/permease</fullName>
    </submittedName>
</protein>
<dbReference type="InterPro" id="IPR027417">
    <property type="entry name" value="P-loop_NTPase"/>
</dbReference>
<dbReference type="PANTHER" id="PTHR43394:SF1">
    <property type="entry name" value="ATP-BINDING CASSETTE SUB-FAMILY B MEMBER 10, MITOCHONDRIAL"/>
    <property type="match status" value="1"/>
</dbReference>
<keyword evidence="6 13" id="KW-0067">ATP-binding</keyword>
<dbReference type="PANTHER" id="PTHR43394">
    <property type="entry name" value="ATP-DEPENDENT PERMEASE MDL1, MITOCHONDRIAL"/>
    <property type="match status" value="1"/>
</dbReference>
<evidence type="ECO:0000256" key="1">
    <source>
        <dbReference type="ARBA" id="ARBA00004651"/>
    </source>
</evidence>
<evidence type="ECO:0000256" key="8">
    <source>
        <dbReference type="ARBA" id="ARBA00023136"/>
    </source>
</evidence>
<feature type="transmembrane region" description="Helical" evidence="10">
    <location>
        <begin position="160"/>
        <end position="180"/>
    </location>
</feature>
<dbReference type="InterPro" id="IPR039421">
    <property type="entry name" value="Type_1_exporter"/>
</dbReference>
<keyword evidence="14" id="KW-1185">Reference proteome</keyword>
<evidence type="ECO:0000259" key="11">
    <source>
        <dbReference type="PROSITE" id="PS50893"/>
    </source>
</evidence>
<evidence type="ECO:0000256" key="6">
    <source>
        <dbReference type="ARBA" id="ARBA00022840"/>
    </source>
</evidence>
<dbReference type="PROSITE" id="PS50929">
    <property type="entry name" value="ABC_TM1F"/>
    <property type="match status" value="1"/>
</dbReference>
<feature type="transmembrane region" description="Helical" evidence="10">
    <location>
        <begin position="44"/>
        <end position="69"/>
    </location>
</feature>
<evidence type="ECO:0000256" key="2">
    <source>
        <dbReference type="ARBA" id="ARBA00022448"/>
    </source>
</evidence>
<evidence type="ECO:0000256" key="9">
    <source>
        <dbReference type="SAM" id="MobiDB-lite"/>
    </source>
</evidence>
<dbReference type="Proteomes" id="UP001139179">
    <property type="component" value="Unassembled WGS sequence"/>
</dbReference>
<reference evidence="13" key="1">
    <citation type="submission" date="2022-05" db="EMBL/GenBank/DDBJ databases">
        <title>Comparative Genomics of Spacecraft Associated Microbes.</title>
        <authorList>
            <person name="Tran M.T."/>
            <person name="Wright A."/>
            <person name="Seuylemezian A."/>
            <person name="Eisen J."/>
            <person name="Coil D."/>
        </authorList>
    </citation>
    <scope>NUCLEOTIDE SEQUENCE</scope>
    <source>
        <strain evidence="13">214.1.1</strain>
    </source>
</reference>
<evidence type="ECO:0000256" key="3">
    <source>
        <dbReference type="ARBA" id="ARBA00022475"/>
    </source>
</evidence>
<feature type="transmembrane region" description="Helical" evidence="10">
    <location>
        <begin position="280"/>
        <end position="305"/>
    </location>
</feature>
<feature type="domain" description="ABC transporter" evidence="11">
    <location>
        <begin position="361"/>
        <end position="597"/>
    </location>
</feature>
<keyword evidence="8 10" id="KW-0472">Membrane</keyword>
<dbReference type="GO" id="GO:0015421">
    <property type="term" value="F:ABC-type oligopeptide transporter activity"/>
    <property type="evidence" value="ECO:0007669"/>
    <property type="project" value="TreeGrafter"/>
</dbReference>
<dbReference type="InterPro" id="IPR036640">
    <property type="entry name" value="ABC1_TM_sf"/>
</dbReference>
<dbReference type="GO" id="GO:0005886">
    <property type="term" value="C:plasma membrane"/>
    <property type="evidence" value="ECO:0007669"/>
    <property type="project" value="UniProtKB-SubCell"/>
</dbReference>
<sequence length="603" mass="67380">MSNPFTKTWQKRGDPSSSKRQPIRNWSGTLKRLWTYLAVFRKQLLVVLGLVCLSSLCALLGPLFIGWLLDHYVLLGQYEGLLFFLVLLFSLYTVGSASVWLQNTLMIRLAQKTIFALRKDLFHHVHALPLSYFQKKKHGDVMSRLTNDIENISATLNSSFIQILSSILTFIGILTVMLWLSPLLTVLTLTVVPAMIVGMKWITNRTGPYFKEQQRQMGEVNGFIEETISGRAVIQTFSREDEMIAAFQSKNAHLKKAGFWAQTYSGFIPKLMNLLNSISFAIIAGIGGILALRELVTIGTIVIFAEYARQFTRPLNDLANQFNTMLSAVAGAERVFDLMDQEGECDDSEKAVSLATVRGEVCFQNVSFSYQKEDSGKTVSDIHFSVSPGETIALVGPTGAGKTTILQLLARFYEVDDGTISIDRHDTQRLKLANLRQHIGFVLQDTFLFEATIRENIRYGRLNATDQDIEEAARLANAHSFISQLPDQYDTLLKEGGRGISEGQKQLLAIARVILANPAILVLDEATSSIDTLTEINIQQALATLMKGRTSFIIAHRLQTIEKADRILVLQHGRIVQQGTHQALLQQDGLYRELFQKAATETG</sequence>
<dbReference type="InterPro" id="IPR011527">
    <property type="entry name" value="ABC1_TM_dom"/>
</dbReference>
<feature type="region of interest" description="Disordered" evidence="9">
    <location>
        <begin position="1"/>
        <end position="22"/>
    </location>
</feature>
<keyword evidence="2" id="KW-0813">Transport</keyword>
<evidence type="ECO:0000256" key="10">
    <source>
        <dbReference type="SAM" id="Phobius"/>
    </source>
</evidence>
<feature type="transmembrane region" description="Helical" evidence="10">
    <location>
        <begin position="186"/>
        <end position="203"/>
    </location>
</feature>
<evidence type="ECO:0000313" key="13">
    <source>
        <dbReference type="EMBL" id="MCM3713874.1"/>
    </source>
</evidence>
<dbReference type="EMBL" id="JAMBOL010000004">
    <property type="protein sequence ID" value="MCM3713874.1"/>
    <property type="molecule type" value="Genomic_DNA"/>
</dbReference>
<evidence type="ECO:0000256" key="5">
    <source>
        <dbReference type="ARBA" id="ARBA00022741"/>
    </source>
</evidence>
<organism evidence="13 14">
    <name type="scientific">Halalkalibacter oceani</name>
    <dbReference type="NCBI Taxonomy" id="1653776"/>
    <lineage>
        <taxon>Bacteria</taxon>
        <taxon>Bacillati</taxon>
        <taxon>Bacillota</taxon>
        <taxon>Bacilli</taxon>
        <taxon>Bacillales</taxon>
        <taxon>Bacillaceae</taxon>
        <taxon>Halalkalibacter</taxon>
    </lineage>
</organism>
<dbReference type="Gene3D" id="1.20.1560.10">
    <property type="entry name" value="ABC transporter type 1, transmembrane domain"/>
    <property type="match status" value="1"/>
</dbReference>
<dbReference type="SUPFAM" id="SSF90123">
    <property type="entry name" value="ABC transporter transmembrane region"/>
    <property type="match status" value="1"/>
</dbReference>
<dbReference type="InterPro" id="IPR003439">
    <property type="entry name" value="ABC_transporter-like_ATP-bd"/>
</dbReference>
<feature type="domain" description="ABC transmembrane type-1" evidence="12">
    <location>
        <begin position="45"/>
        <end position="327"/>
    </location>
</feature>
<proteinExistence type="predicted"/>
<evidence type="ECO:0000256" key="7">
    <source>
        <dbReference type="ARBA" id="ARBA00022989"/>
    </source>
</evidence>
<dbReference type="RefSeq" id="WP_251222679.1">
    <property type="nucleotide sequence ID" value="NZ_JAMBOL010000004.1"/>
</dbReference>
<dbReference type="AlphaFoldDB" id="A0A9X2DN06"/>
<dbReference type="InterPro" id="IPR003593">
    <property type="entry name" value="AAA+_ATPase"/>
</dbReference>
<keyword evidence="5" id="KW-0547">Nucleotide-binding</keyword>
<dbReference type="SMART" id="SM00382">
    <property type="entry name" value="AAA"/>
    <property type="match status" value="1"/>
</dbReference>
<keyword evidence="7 10" id="KW-1133">Transmembrane helix</keyword>
<accession>A0A9X2DN06</accession>
<comment type="subcellular location">
    <subcellularLocation>
        <location evidence="1">Cell membrane</location>
        <topology evidence="1">Multi-pass membrane protein</topology>
    </subcellularLocation>
</comment>
<dbReference type="Pfam" id="PF00664">
    <property type="entry name" value="ABC_membrane"/>
    <property type="match status" value="1"/>
</dbReference>
<keyword evidence="4 10" id="KW-0812">Transmembrane</keyword>
<gene>
    <name evidence="13" type="ORF">M3202_07235</name>
</gene>
<dbReference type="GO" id="GO:0016887">
    <property type="term" value="F:ATP hydrolysis activity"/>
    <property type="evidence" value="ECO:0007669"/>
    <property type="project" value="InterPro"/>
</dbReference>
<feature type="transmembrane region" description="Helical" evidence="10">
    <location>
        <begin position="81"/>
        <end position="101"/>
    </location>
</feature>
<comment type="caution">
    <text evidence="13">The sequence shown here is derived from an EMBL/GenBank/DDBJ whole genome shotgun (WGS) entry which is preliminary data.</text>
</comment>
<dbReference type="Gene3D" id="3.40.50.300">
    <property type="entry name" value="P-loop containing nucleotide triphosphate hydrolases"/>
    <property type="match status" value="1"/>
</dbReference>
<evidence type="ECO:0000256" key="4">
    <source>
        <dbReference type="ARBA" id="ARBA00022692"/>
    </source>
</evidence>